<feature type="compositionally biased region" description="Low complexity" evidence="2">
    <location>
        <begin position="2191"/>
        <end position="2205"/>
    </location>
</feature>
<dbReference type="InterPro" id="IPR045167">
    <property type="entry name" value="Hobbit"/>
</dbReference>
<evidence type="ECO:0000313" key="5">
    <source>
        <dbReference type="EMBL" id="CAB3239271.1"/>
    </source>
</evidence>
<keyword evidence="3" id="KW-1133">Transmembrane helix</keyword>
<dbReference type="Pfam" id="PF10344">
    <property type="entry name" value="Hobbit"/>
    <property type="match status" value="3"/>
</dbReference>
<keyword evidence="6" id="KW-1185">Reference proteome</keyword>
<feature type="region of interest" description="Disordered" evidence="2">
    <location>
        <begin position="2335"/>
        <end position="2358"/>
    </location>
</feature>
<dbReference type="InterPro" id="IPR019441">
    <property type="entry name" value="FMP27/BLTP2/Hobbit_GFWDK_RBG"/>
</dbReference>
<keyword evidence="3" id="KW-0812">Transmembrane</keyword>
<dbReference type="SMART" id="SM01214">
    <property type="entry name" value="Fmp27_GFWDK"/>
    <property type="match status" value="1"/>
</dbReference>
<protein>
    <recommendedName>
        <fullName evidence="4">FMP27/BLTP2/Hobbit GFWDK motif-containing RBG unit domain-containing protein</fullName>
    </recommendedName>
</protein>
<evidence type="ECO:0000256" key="2">
    <source>
        <dbReference type="SAM" id="MobiDB-lite"/>
    </source>
</evidence>
<feature type="transmembrane region" description="Helical" evidence="3">
    <location>
        <begin position="6"/>
        <end position="30"/>
    </location>
</feature>
<evidence type="ECO:0000256" key="1">
    <source>
        <dbReference type="SAM" id="Coils"/>
    </source>
</evidence>
<feature type="coiled-coil region" evidence="1">
    <location>
        <begin position="906"/>
        <end position="933"/>
    </location>
</feature>
<feature type="compositionally biased region" description="Acidic residues" evidence="2">
    <location>
        <begin position="2179"/>
        <end position="2188"/>
    </location>
</feature>
<sequence>MNVLLILFFIFIFIYSCVSWLLPNLLAWLFMRKYNIKLKIGRIAVPKLILKDVSLSKERYSIHIDEISFQSSCFNSEINKLVSVVIRGVDITNNVEEKRSVVVETILKPLLSKQNSTSREGCDDMSTNFNLENNLNRIATQKLLDFRDKKLPHSLTMFAQFMGVHVFNASITIHNGTTENPWSLLATSAEVHADGAAGGPARALVFSTKLVDARVKVVSKGQCLGEAACSLVIEGTVKADGPLNVEKIHAMISDTSATFQDDLYQFMKKQRKRQTITAQANLDDDHLSTIIPRLSPVIPKIFSLKIDTTKVYCIDKTVNTNFEMSLQSLQVNSRFSASSMLDENRIEMIGLPQVYVAFQMDQYKVFANSEKLLLLDKLKLDAKLEKGVLNLYLIISILNISYNHVDAFKWYTSVREKLKKAKPLQIMEVETQSSSPPLWATRIFSSCIVQGCAEFRSVTVHARLLNDNALGFGCSGVKVKLDQLLETREDWYRCAVNRQAMGGRQWGAELLVDSGWAGAGRQALAMRAPPPRRHHSWGEALLAVALVKWATHGPTDSKVEAMIDCLRLEWNTVIAKTIISLADCLNQFKSPQHTPVSRGQSSESVSNIAVNVALSHINLFLLVNEDMCLMTRIDAVTIEKSINKSGAVISGLKVVDMVPYKGNVHCQRSDEIPVTFFHVKLTRIEHIISKEKHPALLDFQFMENVDLEWSANLHLKVLTFVRGVMEFTEELRMRKRHAVKKKERKLDWRVSFKGETNLGLILSQENNMLFGTDDMTFGYDHESGLSIAWSKLNMILNGDEVVSVEGYSMDRAADDHEVRVERKANEGFALMWNKVWAVNVDSVRIIFPYKHRFAEAVQGDFVSLFKWIKLVHHIKKKPFTAESPLPSDLHIKIDEIIIEMSDDPFEVKLRDNYELLEDEYKESQKRRTMLDAKVQELCKPHLFLPAGKVEELYAALRQKDAQIYVQRCRAAPPPRTRLVACAIARLKLIALADTTLHGARNARDRLRDIDYDRYVPDDTALGAAAAHAPRGLAIARLKLIALADTTLHGARNARDRLRDIDYDRYVPDDTALGAAAAHAPRGLAIARLKLIALADTTLHGARNARDRLRDIDYDRYVPDDTALGPPPPPRTRLVACAIARLKLIALADTTLHGARNARDRLRDIDYDSPWPEDGIEFTTLWCRSINMSCAQWQILLRDFPQPLLSMRELKMWGTLLAAEEQPPPRAVRTVVIDQGHPWGPQELERSMMPLKWYYDLCCEMAEYSYAFGPCWEPVIAHCNLAFDQVSRPSLDPSAPLSWWDKVRLIMHGRLTVNCTKFTCLLHVSLDPYNTTEEMEVTWSDLVLDWTNGKLGFLGTLDVYVRTASKYDDCRVLRVPALRLSVKLGWQCVADPRDHHAVAPCGPTRLPEYSSNQEHDSYRAFRSQGLDLHLSMETKPVDKDGSGPVLLLYGSTLRWFESLKLILSGITRPTRRGRIFKNVRPRKPQLSRHYRNVSVSVTLHNLQVFYWSSSSLQRGIEMLGVRVTCGSKHKLSLVATNDGLVRRPRANWTTVYMNCDLNDAEIWLKTLAAEEKEGDEYSQLSPCVMEKCYCLSVRRVSYGREAGASAGAPPTHRLAVHDLRGAWTKLNRDLAFGLIDTYIKTQQLKKNLSTKALKEEEQPNTSPKNQREADVISPPPPAAAQGGGGPGGGGMLAALVAEAGGSAPVVFSDELGGSDEHAPAPHPPHVRHVLDDDNSHTACLIELVNSQVVLKGCETRGYVILCAARAEVRQRVRRGPAAAAWSGALSAMQYYATVSAADRDQLDENIQWVSVEEISERWQSAEISALPDVPRLVGSGHSAGGVIGRCVGPSADTGLAQLQRIVSRCACEFYYVSHEEAEPVGGQGTGWTQQQPYDSFTLMHHDLNVCTNSLQYAMLLDVVNNVVLHVEPERRRTLERRARMRFQLQLHQDQDPRQLIHKLQTQVRESLARLRRLEKEYYLKNRSMTGNDPAALDELKSLDDQVNECKESVWSLGEELDAMVRAWREAEEWRGAAAAPHVRSAHAAPHRYNEICFKSARWRLTDADGQLGIADLLLTNFLYTKTSRSDDSVEHQLELGYVRVKNLLPNEPFPEVLVPQEPSGRAPLARRAALRVFCRDRPPVGGIAVKEHFEVNIVPIRIGLTKKFFNTMLKFCFPERDPDSIEDGEEDNEGTLKAGASSSSLVSTGSKKVKKKGKDSNSNFYVKRDKKDKDDVEKMKERAEKNKLFIYIKIPEVPVRVSYKGSKEKNLEDVRDLPLVLPTLEYHNVTWTWLDLLLATKSDTRRVILSQAIRQKLQLHRRAAAAPEPHEEDKARLLLGERTVAENKPQKKSTPSVFKFSKS</sequence>
<feature type="region of interest" description="Disordered" evidence="2">
    <location>
        <begin position="2178"/>
        <end position="2221"/>
    </location>
</feature>
<name>A0A8S1A0M2_ARCPL</name>
<dbReference type="PANTHER" id="PTHR15678">
    <property type="entry name" value="ANTIGEN MLAA-22-RELATED"/>
    <property type="match status" value="1"/>
</dbReference>
<keyword evidence="1" id="KW-0175">Coiled coil</keyword>
<feature type="domain" description="FMP27/BLTP2/Hobbit GFWDK motif-containing RBG unit" evidence="4">
    <location>
        <begin position="1198"/>
        <end position="1330"/>
    </location>
</feature>
<dbReference type="EMBL" id="CADEBC010000502">
    <property type="protein sequence ID" value="CAB3239271.1"/>
    <property type="molecule type" value="Genomic_DNA"/>
</dbReference>
<accession>A0A8S1A0M2</accession>
<dbReference type="OrthoDB" id="1562405at2759"/>
<dbReference type="Proteomes" id="UP000494106">
    <property type="component" value="Unassembled WGS sequence"/>
</dbReference>
<proteinExistence type="predicted"/>
<organism evidence="5 6">
    <name type="scientific">Arctia plantaginis</name>
    <name type="common">Wood tiger moth</name>
    <name type="synonym">Phalaena plantaginis</name>
    <dbReference type="NCBI Taxonomy" id="874455"/>
    <lineage>
        <taxon>Eukaryota</taxon>
        <taxon>Metazoa</taxon>
        <taxon>Ecdysozoa</taxon>
        <taxon>Arthropoda</taxon>
        <taxon>Hexapoda</taxon>
        <taxon>Insecta</taxon>
        <taxon>Pterygota</taxon>
        <taxon>Neoptera</taxon>
        <taxon>Endopterygota</taxon>
        <taxon>Lepidoptera</taxon>
        <taxon>Glossata</taxon>
        <taxon>Ditrysia</taxon>
        <taxon>Noctuoidea</taxon>
        <taxon>Erebidae</taxon>
        <taxon>Arctiinae</taxon>
        <taxon>Arctia</taxon>
    </lineage>
</organism>
<gene>
    <name evidence="5" type="ORF">APLA_LOCUS7735</name>
</gene>
<evidence type="ECO:0000259" key="4">
    <source>
        <dbReference type="SMART" id="SM01214"/>
    </source>
</evidence>
<evidence type="ECO:0000256" key="3">
    <source>
        <dbReference type="SAM" id="Phobius"/>
    </source>
</evidence>
<keyword evidence="3" id="KW-0472">Membrane</keyword>
<comment type="caution">
    <text evidence="5">The sequence shown here is derived from an EMBL/GenBank/DDBJ whole genome shotgun (WGS) entry which is preliminary data.</text>
</comment>
<feature type="compositionally biased region" description="Gly residues" evidence="2">
    <location>
        <begin position="1680"/>
        <end position="1690"/>
    </location>
</feature>
<evidence type="ECO:0000313" key="6">
    <source>
        <dbReference type="Proteomes" id="UP000494106"/>
    </source>
</evidence>
<dbReference type="PANTHER" id="PTHR15678:SF6">
    <property type="entry name" value="BRIDGE-LIKE LIPID TRANSFER PROTEIN FAMILY MEMBER 2"/>
    <property type="match status" value="1"/>
</dbReference>
<feature type="region of interest" description="Disordered" evidence="2">
    <location>
        <begin position="1649"/>
        <end position="1690"/>
    </location>
</feature>
<reference evidence="5 6" key="1">
    <citation type="submission" date="2020-04" db="EMBL/GenBank/DDBJ databases">
        <authorList>
            <person name="Wallbank WR R."/>
            <person name="Pardo Diaz C."/>
            <person name="Kozak K."/>
            <person name="Martin S."/>
            <person name="Jiggins C."/>
            <person name="Moest M."/>
            <person name="Warren A I."/>
            <person name="Byers J.R.P. K."/>
            <person name="Montejo-Kovacevich G."/>
            <person name="Yen C E."/>
        </authorList>
    </citation>
    <scope>NUCLEOTIDE SEQUENCE [LARGE SCALE GENOMIC DNA]</scope>
</reference>